<evidence type="ECO:0000313" key="1">
    <source>
        <dbReference type="EMBL" id="AFH49433.1"/>
    </source>
</evidence>
<organism evidence="1 2">
    <name type="scientific">Ignavibacterium album (strain DSM 19864 / JCM 16511 / NBRC 101810 / Mat9-16)</name>
    <dbReference type="NCBI Taxonomy" id="945713"/>
    <lineage>
        <taxon>Bacteria</taxon>
        <taxon>Pseudomonadati</taxon>
        <taxon>Ignavibacteriota</taxon>
        <taxon>Ignavibacteria</taxon>
        <taxon>Ignavibacteriales</taxon>
        <taxon>Ignavibacteriaceae</taxon>
        <taxon>Ignavibacterium</taxon>
    </lineage>
</organism>
<dbReference type="STRING" id="945713.IALB_1726"/>
<gene>
    <name evidence="1" type="ordered locus">IALB_1726</name>
</gene>
<name>I0AKC6_IGNAJ</name>
<protein>
    <recommendedName>
        <fullName evidence="3">PEGA domain-containing protein</fullName>
    </recommendedName>
</protein>
<dbReference type="EMBL" id="CP003418">
    <property type="protein sequence ID" value="AFH49433.1"/>
    <property type="molecule type" value="Genomic_DNA"/>
</dbReference>
<dbReference type="HOGENOM" id="CLU_1123349_0_0_10"/>
<dbReference type="KEGG" id="ial:IALB_1726"/>
<dbReference type="AlphaFoldDB" id="I0AKC6"/>
<proteinExistence type="predicted"/>
<dbReference type="Proteomes" id="UP000007394">
    <property type="component" value="Chromosome"/>
</dbReference>
<accession>I0AKC6</accession>
<evidence type="ECO:0008006" key="3">
    <source>
        <dbReference type="Google" id="ProtNLM"/>
    </source>
</evidence>
<reference evidence="1 2" key="1">
    <citation type="journal article" date="2012" name="Front. Microbiol.">
        <title>Complete genome of Ignavibacterium album, a metabolically versatile, flagellated, facultative anaerobe from the phylum Chlorobi.</title>
        <authorList>
            <person name="Liu Z."/>
            <person name="Frigaard N.-U."/>
            <person name="Vogl K."/>
            <person name="Iino T."/>
            <person name="Ohkuma M."/>
            <person name="Overmann J."/>
            <person name="Bryant D.A."/>
        </authorList>
    </citation>
    <scope>NUCLEOTIDE SEQUENCE [LARGE SCALE GENOMIC DNA]</scope>
    <source>
        <strain evidence="2">DSM 19864 / JCM 16511 / NBRC 101810 / Mat9-16</strain>
    </source>
</reference>
<sequence length="247" mass="28293">MMKELLLRMNLSTKIILFFILPVFSILAQDCHNVLKINSDITEANIYLNDSLVSDNGKIELELQDGEYILVANEISDRWNSKSFSDTISISGCEQKNIYYYFKTETLLESIPEDAYVFANDSLIGFTPLKVPNDFRELRITKPGYLEQKIFLSENSPKLVKLDFNGSIKSEPFVNTTMFKVLTGSAIVLGAVTAYFKLEADDKFDEYRFSGNKKFLDETNRYDTISGISLALFQINFGYIIYRFLAE</sequence>
<keyword evidence="2" id="KW-1185">Reference proteome</keyword>
<evidence type="ECO:0000313" key="2">
    <source>
        <dbReference type="Proteomes" id="UP000007394"/>
    </source>
</evidence>